<sequence>MSKGYNGNKYQEVLEYLANDPDPDVIRASEGLITLNEKIKGTRINMRKQMASPLEQFIKTSKKNI</sequence>
<evidence type="ECO:0000313" key="2">
    <source>
        <dbReference type="Proteomes" id="UP001628156"/>
    </source>
</evidence>
<dbReference type="Proteomes" id="UP001628156">
    <property type="component" value="Unassembled WGS sequence"/>
</dbReference>
<gene>
    <name evidence="1" type="ORF">ENUP19_0178G0011</name>
</gene>
<organism evidence="1 2">
    <name type="scientific">Entamoeba nuttalli</name>
    <dbReference type="NCBI Taxonomy" id="412467"/>
    <lineage>
        <taxon>Eukaryota</taxon>
        <taxon>Amoebozoa</taxon>
        <taxon>Evosea</taxon>
        <taxon>Archamoebae</taxon>
        <taxon>Mastigamoebida</taxon>
        <taxon>Entamoebidae</taxon>
        <taxon>Entamoeba</taxon>
    </lineage>
</organism>
<reference evidence="1 2" key="1">
    <citation type="journal article" date="2019" name="PLoS Negl. Trop. Dis.">
        <title>Whole genome sequencing of Entamoeba nuttalli reveals mammalian host-related molecular signatures and a novel octapeptide-repeat surface protein.</title>
        <authorList>
            <person name="Tanaka M."/>
            <person name="Makiuchi T."/>
            <person name="Komiyama T."/>
            <person name="Shiina T."/>
            <person name="Osaki K."/>
            <person name="Tachibana H."/>
        </authorList>
    </citation>
    <scope>NUCLEOTIDE SEQUENCE [LARGE SCALE GENOMIC DNA]</scope>
    <source>
        <strain evidence="1 2">P19-061405</strain>
    </source>
</reference>
<keyword evidence="2" id="KW-1185">Reference proteome</keyword>
<comment type="caution">
    <text evidence="1">The sequence shown here is derived from an EMBL/GenBank/DDBJ whole genome shotgun (WGS) entry which is preliminary data.</text>
</comment>
<proteinExistence type="predicted"/>
<dbReference type="EMBL" id="BAAFRS010000178">
    <property type="protein sequence ID" value="GAB1224163.1"/>
    <property type="molecule type" value="Genomic_DNA"/>
</dbReference>
<name>A0ABQ0DN11_9EUKA</name>
<evidence type="ECO:0000313" key="1">
    <source>
        <dbReference type="EMBL" id="GAB1224163.1"/>
    </source>
</evidence>
<accession>A0ABQ0DN11</accession>
<protein>
    <submittedName>
        <fullName evidence="1">Uncharacterized protein</fullName>
    </submittedName>
</protein>